<dbReference type="SFLD" id="SFLDF00324">
    <property type="entry name" value="bacteriocin_maturation"/>
    <property type="match status" value="1"/>
</dbReference>
<dbReference type="AlphaFoldDB" id="W4M820"/>
<dbReference type="PANTHER" id="PTHR43409">
    <property type="entry name" value="ANAEROBIC MAGNESIUM-PROTOPORPHYRIN IX MONOMETHYL ESTER CYCLASE-RELATED"/>
    <property type="match status" value="1"/>
</dbReference>
<dbReference type="InterPro" id="IPR051198">
    <property type="entry name" value="BchE-like"/>
</dbReference>
<dbReference type="InterPro" id="IPR023984">
    <property type="entry name" value="rSAM_ocin_1"/>
</dbReference>
<dbReference type="Gene3D" id="3.40.50.280">
    <property type="entry name" value="Cobalamin-binding domain"/>
    <property type="match status" value="1"/>
</dbReference>
<reference evidence="6 7" key="1">
    <citation type="journal article" date="2014" name="Nature">
        <title>An environmental bacterial taxon with a large and distinct metabolic repertoire.</title>
        <authorList>
            <person name="Wilson M.C."/>
            <person name="Mori T."/>
            <person name="Ruckert C."/>
            <person name="Uria A.R."/>
            <person name="Helf M.J."/>
            <person name="Takada K."/>
            <person name="Gernert C."/>
            <person name="Steffens U.A."/>
            <person name="Heycke N."/>
            <person name="Schmitt S."/>
            <person name="Rinke C."/>
            <person name="Helfrich E.J."/>
            <person name="Brachmann A.O."/>
            <person name="Gurgui C."/>
            <person name="Wakimoto T."/>
            <person name="Kracht M."/>
            <person name="Crusemann M."/>
            <person name="Hentschel U."/>
            <person name="Abe I."/>
            <person name="Matsunaga S."/>
            <person name="Kalinowski J."/>
            <person name="Takeyama H."/>
            <person name="Piel J."/>
        </authorList>
    </citation>
    <scope>NUCLEOTIDE SEQUENCE [LARGE SCALE GENOMIC DNA]</scope>
    <source>
        <strain evidence="7">TSY2</strain>
    </source>
</reference>
<evidence type="ECO:0000256" key="3">
    <source>
        <dbReference type="ARBA" id="ARBA00022723"/>
    </source>
</evidence>
<keyword evidence="7" id="KW-1185">Reference proteome</keyword>
<accession>W4M820</accession>
<feature type="non-terminal residue" evidence="6">
    <location>
        <position position="309"/>
    </location>
</feature>
<evidence type="ECO:0000256" key="4">
    <source>
        <dbReference type="ARBA" id="ARBA00023004"/>
    </source>
</evidence>
<comment type="cofactor">
    <cofactor evidence="1">
        <name>[4Fe-4S] cluster</name>
        <dbReference type="ChEBI" id="CHEBI:49883"/>
    </cofactor>
</comment>
<gene>
    <name evidence="6" type="ORF">ETSY2_19185</name>
</gene>
<protein>
    <recommendedName>
        <fullName evidence="8">B12-binding domain-containing protein</fullName>
    </recommendedName>
</protein>
<dbReference type="SFLD" id="SFLDS00029">
    <property type="entry name" value="Radical_SAM"/>
    <property type="match status" value="1"/>
</dbReference>
<dbReference type="Proteomes" id="UP000019140">
    <property type="component" value="Unassembled WGS sequence"/>
</dbReference>
<keyword evidence="5" id="KW-0411">Iron-sulfur</keyword>
<dbReference type="SFLD" id="SFLDG01082">
    <property type="entry name" value="B12-binding_domain_containing"/>
    <property type="match status" value="1"/>
</dbReference>
<name>W4M820_9BACT</name>
<keyword evidence="3" id="KW-0479">Metal-binding</keyword>
<organism evidence="6 7">
    <name type="scientific">Candidatus Entotheonella gemina</name>
    <dbReference type="NCBI Taxonomy" id="1429439"/>
    <lineage>
        <taxon>Bacteria</taxon>
        <taxon>Pseudomonadati</taxon>
        <taxon>Nitrospinota/Tectimicrobiota group</taxon>
        <taxon>Candidatus Tectimicrobiota</taxon>
        <taxon>Candidatus Entotheonellia</taxon>
        <taxon>Candidatus Entotheonellales</taxon>
        <taxon>Candidatus Entotheonellaceae</taxon>
        <taxon>Candidatus Entotheonella</taxon>
    </lineage>
</organism>
<comment type="caution">
    <text evidence="6">The sequence shown here is derived from an EMBL/GenBank/DDBJ whole genome shotgun (WGS) entry which is preliminary data.</text>
</comment>
<dbReference type="InterPro" id="IPR007197">
    <property type="entry name" value="rSAM"/>
</dbReference>
<dbReference type="GO" id="GO:0051536">
    <property type="term" value="F:iron-sulfur cluster binding"/>
    <property type="evidence" value="ECO:0007669"/>
    <property type="project" value="UniProtKB-KW"/>
</dbReference>
<evidence type="ECO:0000256" key="5">
    <source>
        <dbReference type="ARBA" id="ARBA00023014"/>
    </source>
</evidence>
<dbReference type="EMBL" id="AZHX01000787">
    <property type="protein sequence ID" value="ETX06081.1"/>
    <property type="molecule type" value="Genomic_DNA"/>
</dbReference>
<dbReference type="HOGENOM" id="CLU_901668_0_0_7"/>
<proteinExistence type="predicted"/>
<evidence type="ECO:0000256" key="2">
    <source>
        <dbReference type="ARBA" id="ARBA00022691"/>
    </source>
</evidence>
<evidence type="ECO:0000256" key="1">
    <source>
        <dbReference type="ARBA" id="ARBA00001966"/>
    </source>
</evidence>
<evidence type="ECO:0000313" key="6">
    <source>
        <dbReference type="EMBL" id="ETX06081.1"/>
    </source>
</evidence>
<dbReference type="GO" id="GO:0046872">
    <property type="term" value="F:metal ion binding"/>
    <property type="evidence" value="ECO:0007669"/>
    <property type="project" value="UniProtKB-KW"/>
</dbReference>
<evidence type="ECO:0000313" key="7">
    <source>
        <dbReference type="Proteomes" id="UP000019140"/>
    </source>
</evidence>
<sequence>MDREWSPAEMSPRAGLRRVCPTGTQAQVMLLSMPFGLPSMPSLGISLLKAELQKRSIAAEIHYLCLRFVRQIGYRLYQDISQGTIGLLGEWIFQPALYGTPSSSQVDNFWKNEFATGIPKALGADPEEARRKVAALQQKATAFIDEMACEFPWSEYQLIGFTTLFQQDLASLALARRIKELSPGSTIVFGGPNCEAEMGFGLARQFPFVDLVFSGEADQSFPAFVEAYLAGRKLPIGDGVIRRDTDTGEPVAPARWVAPVADLNVTSVPDFDDYFDQLQSVEHQVHPHICFETARGCWWGEKHHCTFCG</sequence>
<evidence type="ECO:0008006" key="8">
    <source>
        <dbReference type="Google" id="ProtNLM"/>
    </source>
</evidence>
<keyword evidence="2" id="KW-0949">S-adenosyl-L-methionine</keyword>
<dbReference type="GO" id="GO:0003824">
    <property type="term" value="F:catalytic activity"/>
    <property type="evidence" value="ECO:0007669"/>
    <property type="project" value="InterPro"/>
</dbReference>
<keyword evidence="4" id="KW-0408">Iron</keyword>